<dbReference type="Pfam" id="PF06223">
    <property type="entry name" value="Phage_tail_T"/>
    <property type="match status" value="1"/>
</dbReference>
<accession>A0A250BKN7</accession>
<evidence type="ECO:0000259" key="1">
    <source>
        <dbReference type="Pfam" id="PF06223"/>
    </source>
</evidence>
<name>A0A250BKN7_9GAMM</name>
<dbReference type="EMBL" id="MJLX01000020">
    <property type="protein sequence ID" value="RLM25246.1"/>
    <property type="molecule type" value="Genomic_DNA"/>
</dbReference>
<protein>
    <submittedName>
        <fullName evidence="2">Phage tail protein</fullName>
    </submittedName>
</protein>
<organism evidence="2 3">
    <name type="scientific">Brenneria goodwinii</name>
    <dbReference type="NCBI Taxonomy" id="1109412"/>
    <lineage>
        <taxon>Bacteria</taxon>
        <taxon>Pseudomonadati</taxon>
        <taxon>Pseudomonadota</taxon>
        <taxon>Gammaproteobacteria</taxon>
        <taxon>Enterobacterales</taxon>
        <taxon>Pectobacteriaceae</taxon>
        <taxon>Brenneria</taxon>
    </lineage>
</organism>
<feature type="domain" description="Minor tail T" evidence="1">
    <location>
        <begin position="19"/>
        <end position="82"/>
    </location>
</feature>
<dbReference type="RefSeq" id="WP_095833817.1">
    <property type="nucleotide sequence ID" value="NZ_CP014137.1"/>
</dbReference>
<sequence length="89" mass="9971">MSLALRMGRTLNELSQSMPASELLMWMEYDRINPISDRRGDIQAAQITSAIYNSHGCKVSLEEAILQWNEPEERDSPDGLESFLGALAT</sequence>
<dbReference type="Proteomes" id="UP000285972">
    <property type="component" value="Unassembled WGS sequence"/>
</dbReference>
<dbReference type="KEGG" id="bgj:AWC36_23410"/>
<reference evidence="2 3" key="1">
    <citation type="submission" date="2016-09" db="EMBL/GenBank/DDBJ databases">
        <authorList>
            <person name="Doonan J."/>
            <person name="Pachebat J.A."/>
            <person name="Golyshin P.N."/>
            <person name="Denman S."/>
            <person name="Mcdonald J.E."/>
        </authorList>
    </citation>
    <scope>NUCLEOTIDE SEQUENCE [LARGE SCALE GENOMIC DNA]</scope>
    <source>
        <strain evidence="2 3">FRB141</strain>
    </source>
</reference>
<evidence type="ECO:0000313" key="3">
    <source>
        <dbReference type="Proteomes" id="UP000285972"/>
    </source>
</evidence>
<proteinExistence type="predicted"/>
<dbReference type="InterPro" id="IPR009350">
    <property type="entry name" value="Phage_tail_T"/>
</dbReference>
<dbReference type="GeneID" id="70909775"/>
<evidence type="ECO:0000313" key="2">
    <source>
        <dbReference type="EMBL" id="RLM25246.1"/>
    </source>
</evidence>
<gene>
    <name evidence="2" type="ORF">BIY26_09515</name>
</gene>
<comment type="caution">
    <text evidence="2">The sequence shown here is derived from an EMBL/GenBank/DDBJ whole genome shotgun (WGS) entry which is preliminary data.</text>
</comment>
<dbReference type="AlphaFoldDB" id="A0A250BKN7"/>
<dbReference type="KEGG" id="bgj:AWC36_05135"/>